<evidence type="ECO:0000256" key="2">
    <source>
        <dbReference type="ARBA" id="ARBA00022692"/>
    </source>
</evidence>
<dbReference type="KEGG" id="mrr:Moror_14278"/>
<dbReference type="PANTHER" id="PTHR23507:SF1">
    <property type="entry name" value="FI18259P1-RELATED"/>
    <property type="match status" value="1"/>
</dbReference>
<proteinExistence type="predicted"/>
<organism evidence="7 8">
    <name type="scientific">Moniliophthora roreri (strain MCA 2997)</name>
    <name type="common">Cocoa frosty pod rot fungus</name>
    <name type="synonym">Crinipellis roreri</name>
    <dbReference type="NCBI Taxonomy" id="1381753"/>
    <lineage>
        <taxon>Eukaryota</taxon>
        <taxon>Fungi</taxon>
        <taxon>Dikarya</taxon>
        <taxon>Basidiomycota</taxon>
        <taxon>Agaricomycotina</taxon>
        <taxon>Agaricomycetes</taxon>
        <taxon>Agaricomycetidae</taxon>
        <taxon>Agaricales</taxon>
        <taxon>Marasmiineae</taxon>
        <taxon>Marasmiaceae</taxon>
        <taxon>Moniliophthora</taxon>
    </lineage>
</organism>
<dbReference type="SUPFAM" id="SSF103473">
    <property type="entry name" value="MFS general substrate transporter"/>
    <property type="match status" value="1"/>
</dbReference>
<dbReference type="GO" id="GO:0016020">
    <property type="term" value="C:membrane"/>
    <property type="evidence" value="ECO:0007669"/>
    <property type="project" value="UniProtKB-SubCell"/>
</dbReference>
<dbReference type="InterPro" id="IPR036259">
    <property type="entry name" value="MFS_trans_sf"/>
</dbReference>
<feature type="transmembrane region" description="Helical" evidence="6">
    <location>
        <begin position="207"/>
        <end position="227"/>
    </location>
</feature>
<evidence type="ECO:0000256" key="1">
    <source>
        <dbReference type="ARBA" id="ARBA00004141"/>
    </source>
</evidence>
<feature type="transmembrane region" description="Helical" evidence="6">
    <location>
        <begin position="136"/>
        <end position="162"/>
    </location>
</feature>
<dbReference type="Gene3D" id="1.20.1250.20">
    <property type="entry name" value="MFS general substrate transporter like domains"/>
    <property type="match status" value="1"/>
</dbReference>
<dbReference type="AlphaFoldDB" id="V2YSU0"/>
<keyword evidence="8" id="KW-1185">Reference proteome</keyword>
<feature type="transmembrane region" description="Helical" evidence="6">
    <location>
        <begin position="174"/>
        <end position="195"/>
    </location>
</feature>
<accession>V2YSU0</accession>
<comment type="subcellular location">
    <subcellularLocation>
        <location evidence="1">Membrane</location>
        <topology evidence="1">Multi-pass membrane protein</topology>
    </subcellularLocation>
</comment>
<dbReference type="HOGENOM" id="CLU_547557_0_0_1"/>
<evidence type="ECO:0000256" key="6">
    <source>
        <dbReference type="SAM" id="Phobius"/>
    </source>
</evidence>
<feature type="transmembrane region" description="Helical" evidence="6">
    <location>
        <begin position="349"/>
        <end position="372"/>
    </location>
</feature>
<keyword evidence="3 6" id="KW-1133">Transmembrane helix</keyword>
<dbReference type="OrthoDB" id="3026777at2759"/>
<reference evidence="7 8" key="1">
    <citation type="journal article" date="2014" name="BMC Genomics">
        <title>Genome and secretome analysis of the hemibiotrophic fungal pathogen, Moniliophthora roreri, which causes frosty pod rot disease of cacao: mechanisms of the biotrophic and necrotrophic phases.</title>
        <authorList>
            <person name="Meinhardt L.W."/>
            <person name="Costa G.G.L."/>
            <person name="Thomazella D.P.T."/>
            <person name="Teixeira P.J.P.L."/>
            <person name="Carazzolle M.F."/>
            <person name="Schuster S.C."/>
            <person name="Carlson J.E."/>
            <person name="Guiltinan M.J."/>
            <person name="Mieczkowski P."/>
            <person name="Farmer A."/>
            <person name="Ramaraj T."/>
            <person name="Crozier J."/>
            <person name="Davis R.E."/>
            <person name="Shao J."/>
            <person name="Melnick R.L."/>
            <person name="Pereira G.A.G."/>
            <person name="Bailey B.A."/>
        </authorList>
    </citation>
    <scope>NUCLEOTIDE SEQUENCE [LARGE SCALE GENOMIC DNA]</scope>
    <source>
        <strain evidence="7 8">MCA 2997</strain>
    </source>
</reference>
<evidence type="ECO:0000256" key="4">
    <source>
        <dbReference type="ARBA" id="ARBA00023136"/>
    </source>
</evidence>
<gene>
    <name evidence="7" type="ORF">Moror_14278</name>
</gene>
<sequence length="498" mass="54625">MSHRESQAETGDVPSETTLLLPEVSENRQARTPVRIRGILIVALLFYTRSFTHQQLSILVRFFCHGESTCPGNVDQLIAIIAPVGVFISILMTGFWTRMSDIRGRKVVLTFISAGMLLLDLVLAIVTFVSPFPKTFVIMHIVGTLVQSIFGGIMTVNALAHSYIADGRPYDKRAICFSFLDGIKMLAAYLANIPFVLTTGKSQVIPVLHIFAVVISTILLLGIICCLEESLLELPDSTVPLLADAKESLKGLLSPITIFIAGGGHRQQELFLVGLSVLAYSFIEGSHLYEIFVVAWSYEWSEFTIFMVIEPNVLLVSYLVIIPIILYLSRRVHRVRERTASEILISRGINYLHIICAILALAIPHVIGYILFGIVLPGLVAGIFPLLYTIGSIYYELDHSVTHTGTLYGALAAVQSLGGVLPALIFRTSLYSSNPSGYFSYIIRGVRLACLVIVAVLLCFPGAQNPIVEMAPDESSAPRADVDSDAAGRVRLQRSRAQ</sequence>
<dbReference type="PANTHER" id="PTHR23507">
    <property type="entry name" value="ZGC:174356"/>
    <property type="match status" value="1"/>
</dbReference>
<feature type="transmembrane region" description="Helical" evidence="6">
    <location>
        <begin position="76"/>
        <end position="96"/>
    </location>
</feature>
<feature type="transmembrane region" description="Helical" evidence="6">
    <location>
        <begin position="304"/>
        <end position="328"/>
    </location>
</feature>
<dbReference type="GO" id="GO:0022857">
    <property type="term" value="F:transmembrane transporter activity"/>
    <property type="evidence" value="ECO:0007669"/>
    <property type="project" value="TreeGrafter"/>
</dbReference>
<evidence type="ECO:0000256" key="3">
    <source>
        <dbReference type="ARBA" id="ARBA00022989"/>
    </source>
</evidence>
<feature type="transmembrane region" description="Helical" evidence="6">
    <location>
        <begin position="407"/>
        <end position="426"/>
    </location>
</feature>
<feature type="region of interest" description="Disordered" evidence="5">
    <location>
        <begin position="473"/>
        <end position="498"/>
    </location>
</feature>
<feature type="transmembrane region" description="Helical" evidence="6">
    <location>
        <begin position="378"/>
        <end position="395"/>
    </location>
</feature>
<feature type="transmembrane region" description="Helical" evidence="6">
    <location>
        <begin position="108"/>
        <end position="130"/>
    </location>
</feature>
<keyword evidence="2 6" id="KW-0812">Transmembrane</keyword>
<evidence type="ECO:0000313" key="7">
    <source>
        <dbReference type="EMBL" id="ESK94719.1"/>
    </source>
</evidence>
<protein>
    <recommendedName>
        <fullName evidence="9">MFS general substrate transporter</fullName>
    </recommendedName>
</protein>
<comment type="caution">
    <text evidence="7">The sequence shown here is derived from an EMBL/GenBank/DDBJ whole genome shotgun (WGS) entry which is preliminary data.</text>
</comment>
<dbReference type="Proteomes" id="UP000017559">
    <property type="component" value="Unassembled WGS sequence"/>
</dbReference>
<feature type="transmembrane region" description="Helical" evidence="6">
    <location>
        <begin position="270"/>
        <end position="298"/>
    </location>
</feature>
<dbReference type="EMBL" id="AWSO01000123">
    <property type="protein sequence ID" value="ESK94719.1"/>
    <property type="molecule type" value="Genomic_DNA"/>
</dbReference>
<feature type="transmembrane region" description="Helical" evidence="6">
    <location>
        <begin position="38"/>
        <end position="56"/>
    </location>
</feature>
<name>V2YSU0_MONRO</name>
<evidence type="ECO:0000256" key="5">
    <source>
        <dbReference type="SAM" id="MobiDB-lite"/>
    </source>
</evidence>
<keyword evidence="4 6" id="KW-0472">Membrane</keyword>
<evidence type="ECO:0000313" key="8">
    <source>
        <dbReference type="Proteomes" id="UP000017559"/>
    </source>
</evidence>
<feature type="transmembrane region" description="Helical" evidence="6">
    <location>
        <begin position="438"/>
        <end position="460"/>
    </location>
</feature>
<evidence type="ECO:0008006" key="9">
    <source>
        <dbReference type="Google" id="ProtNLM"/>
    </source>
</evidence>